<protein>
    <submittedName>
        <fullName evidence="2">Membrane protein</fullName>
    </submittedName>
</protein>
<sequence>MSTFSTLYCLTLFCFVAIFVIKMRDRSRNTIQHDRQLSSILKKRLAEGAIDEMEYQRLIEILTKK</sequence>
<dbReference type="EMBL" id="JAUSTZ010000003">
    <property type="protein sequence ID" value="MDQ0225832.1"/>
    <property type="molecule type" value="Genomic_DNA"/>
</dbReference>
<evidence type="ECO:0000256" key="1">
    <source>
        <dbReference type="SAM" id="Phobius"/>
    </source>
</evidence>
<name>A0ABT9Z1W6_9BACI</name>
<evidence type="ECO:0000313" key="3">
    <source>
        <dbReference type="Proteomes" id="UP001232245"/>
    </source>
</evidence>
<keyword evidence="3" id="KW-1185">Reference proteome</keyword>
<feature type="transmembrane region" description="Helical" evidence="1">
    <location>
        <begin position="6"/>
        <end position="23"/>
    </location>
</feature>
<proteinExistence type="predicted"/>
<dbReference type="Proteomes" id="UP001232245">
    <property type="component" value="Unassembled WGS sequence"/>
</dbReference>
<organism evidence="2 3">
    <name type="scientific">Metabacillus niabensis</name>
    <dbReference type="NCBI Taxonomy" id="324854"/>
    <lineage>
        <taxon>Bacteria</taxon>
        <taxon>Bacillati</taxon>
        <taxon>Bacillota</taxon>
        <taxon>Bacilli</taxon>
        <taxon>Bacillales</taxon>
        <taxon>Bacillaceae</taxon>
        <taxon>Metabacillus</taxon>
    </lineage>
</organism>
<keyword evidence="1" id="KW-1133">Transmembrane helix</keyword>
<keyword evidence="1" id="KW-0472">Membrane</keyword>
<evidence type="ECO:0000313" key="2">
    <source>
        <dbReference type="EMBL" id="MDQ0225832.1"/>
    </source>
</evidence>
<reference evidence="2 3" key="1">
    <citation type="submission" date="2023-07" db="EMBL/GenBank/DDBJ databases">
        <title>Genomic Encyclopedia of Type Strains, Phase IV (KMG-IV): sequencing the most valuable type-strain genomes for metagenomic binning, comparative biology and taxonomic classification.</title>
        <authorList>
            <person name="Goeker M."/>
        </authorList>
    </citation>
    <scope>NUCLEOTIDE SEQUENCE [LARGE SCALE GENOMIC DNA]</scope>
    <source>
        <strain evidence="2 3">DSM 17723</strain>
    </source>
</reference>
<keyword evidence="1" id="KW-0812">Transmembrane</keyword>
<dbReference type="RefSeq" id="WP_174880160.1">
    <property type="nucleotide sequence ID" value="NZ_CADEPK010000108.1"/>
</dbReference>
<gene>
    <name evidence="2" type="ORF">J2S02_002176</name>
</gene>
<accession>A0ABT9Z1W6</accession>
<comment type="caution">
    <text evidence="2">The sequence shown here is derived from an EMBL/GenBank/DDBJ whole genome shotgun (WGS) entry which is preliminary data.</text>
</comment>